<gene>
    <name evidence="1" type="ORF">PVL29_010580</name>
</gene>
<dbReference type="AlphaFoldDB" id="A0AA39DT45"/>
<protein>
    <submittedName>
        <fullName evidence="1">Uncharacterized protein</fullName>
    </submittedName>
</protein>
<comment type="caution">
    <text evidence="1">The sequence shown here is derived from an EMBL/GenBank/DDBJ whole genome shotgun (WGS) entry which is preliminary data.</text>
</comment>
<accession>A0AA39DT45</accession>
<dbReference type="Proteomes" id="UP001168098">
    <property type="component" value="Unassembled WGS sequence"/>
</dbReference>
<sequence>MIHSKTPNGSGGLDLQLPYSPFLSGNSFYCRSFRLRSWPSFGLHLGCTEDHEFPEAPVSLFGYSGDNYFITMDTISQLCREEAEVDSVQESEIEWLSSTIIFLKRCLFVQIGNFELI</sequence>
<evidence type="ECO:0000313" key="1">
    <source>
        <dbReference type="EMBL" id="KAJ9695154.1"/>
    </source>
</evidence>
<organism evidence="1 2">
    <name type="scientific">Vitis rotundifolia</name>
    <name type="common">Muscadine grape</name>
    <dbReference type="NCBI Taxonomy" id="103349"/>
    <lineage>
        <taxon>Eukaryota</taxon>
        <taxon>Viridiplantae</taxon>
        <taxon>Streptophyta</taxon>
        <taxon>Embryophyta</taxon>
        <taxon>Tracheophyta</taxon>
        <taxon>Spermatophyta</taxon>
        <taxon>Magnoliopsida</taxon>
        <taxon>eudicotyledons</taxon>
        <taxon>Gunneridae</taxon>
        <taxon>Pentapetalae</taxon>
        <taxon>rosids</taxon>
        <taxon>Vitales</taxon>
        <taxon>Vitaceae</taxon>
        <taxon>Viteae</taxon>
        <taxon>Vitis</taxon>
    </lineage>
</organism>
<reference evidence="1 2" key="1">
    <citation type="journal article" date="2023" name="BMC Biotechnol.">
        <title>Vitis rotundifolia cv Carlos genome sequencing.</title>
        <authorList>
            <person name="Huff M."/>
            <person name="Hulse-Kemp A."/>
            <person name="Scheffler B."/>
            <person name="Youngblood R."/>
            <person name="Simpson S."/>
            <person name="Babiker E."/>
            <person name="Staton M."/>
        </authorList>
    </citation>
    <scope>NUCLEOTIDE SEQUENCE [LARGE SCALE GENOMIC DNA]</scope>
    <source>
        <tissue evidence="1">Leaf</tissue>
    </source>
</reference>
<proteinExistence type="predicted"/>
<name>A0AA39DT45_VITRO</name>
<dbReference type="EMBL" id="JARBHA010000008">
    <property type="protein sequence ID" value="KAJ9695154.1"/>
    <property type="molecule type" value="Genomic_DNA"/>
</dbReference>
<keyword evidence="2" id="KW-1185">Reference proteome</keyword>
<evidence type="ECO:0000313" key="2">
    <source>
        <dbReference type="Proteomes" id="UP001168098"/>
    </source>
</evidence>